<accession>A0A699ZM92</accession>
<evidence type="ECO:0000313" key="2">
    <source>
        <dbReference type="Proteomes" id="UP000485058"/>
    </source>
</evidence>
<protein>
    <submittedName>
        <fullName evidence="1">Uncharacterized protein</fullName>
    </submittedName>
</protein>
<reference evidence="1 2" key="1">
    <citation type="submission" date="2020-02" db="EMBL/GenBank/DDBJ databases">
        <title>Draft genome sequence of Haematococcus lacustris strain NIES-144.</title>
        <authorList>
            <person name="Morimoto D."/>
            <person name="Nakagawa S."/>
            <person name="Yoshida T."/>
            <person name="Sawayama S."/>
        </authorList>
    </citation>
    <scope>NUCLEOTIDE SEQUENCE [LARGE SCALE GENOMIC DNA]</scope>
    <source>
        <strain evidence="1 2">NIES-144</strain>
    </source>
</reference>
<gene>
    <name evidence="1" type="ORF">HaLaN_19659</name>
</gene>
<organism evidence="1 2">
    <name type="scientific">Haematococcus lacustris</name>
    <name type="common">Green alga</name>
    <name type="synonym">Haematococcus pluvialis</name>
    <dbReference type="NCBI Taxonomy" id="44745"/>
    <lineage>
        <taxon>Eukaryota</taxon>
        <taxon>Viridiplantae</taxon>
        <taxon>Chlorophyta</taxon>
        <taxon>core chlorophytes</taxon>
        <taxon>Chlorophyceae</taxon>
        <taxon>CS clade</taxon>
        <taxon>Chlamydomonadales</taxon>
        <taxon>Haematococcaceae</taxon>
        <taxon>Haematococcus</taxon>
    </lineage>
</organism>
<comment type="caution">
    <text evidence="1">The sequence shown here is derived from an EMBL/GenBank/DDBJ whole genome shotgun (WGS) entry which is preliminary data.</text>
</comment>
<dbReference type="Proteomes" id="UP000485058">
    <property type="component" value="Unassembled WGS sequence"/>
</dbReference>
<name>A0A699ZM92_HAELA</name>
<keyword evidence="2" id="KW-1185">Reference proteome</keyword>
<proteinExistence type="predicted"/>
<dbReference type="AlphaFoldDB" id="A0A699ZM92"/>
<sequence length="114" mass="12303">MPYWTSTCRLCRLQLAVMKKFLGDAILGAPSERAMQSCNQPSPAHYQACQAHHPHGHIANAAPHPHMASAAPYPHMASAAPYPHPHMACTTLCAPSPDSHPPAPGYTVSTFYYA</sequence>
<evidence type="ECO:0000313" key="1">
    <source>
        <dbReference type="EMBL" id="GFH22230.1"/>
    </source>
</evidence>
<dbReference type="EMBL" id="BLLF01001996">
    <property type="protein sequence ID" value="GFH22230.1"/>
    <property type="molecule type" value="Genomic_DNA"/>
</dbReference>